<feature type="transmembrane region" description="Helical" evidence="1">
    <location>
        <begin position="211"/>
        <end position="232"/>
    </location>
</feature>
<evidence type="ECO:0000256" key="1">
    <source>
        <dbReference type="SAM" id="Phobius"/>
    </source>
</evidence>
<protein>
    <submittedName>
        <fullName evidence="3">Phosphatase PAP2 family protein</fullName>
    </submittedName>
</protein>
<feature type="transmembrane region" description="Helical" evidence="1">
    <location>
        <begin position="185"/>
        <end position="205"/>
    </location>
</feature>
<dbReference type="Pfam" id="PF01569">
    <property type="entry name" value="PAP2"/>
    <property type="match status" value="1"/>
</dbReference>
<dbReference type="AlphaFoldDB" id="A0A5C4MTB9"/>
<keyword evidence="1" id="KW-1133">Transmembrane helix</keyword>
<gene>
    <name evidence="3" type="ORF">FHG66_15645</name>
</gene>
<feature type="transmembrane region" description="Helical" evidence="1">
    <location>
        <begin position="154"/>
        <end position="173"/>
    </location>
</feature>
<evidence type="ECO:0000313" key="3">
    <source>
        <dbReference type="EMBL" id="TNC47903.1"/>
    </source>
</evidence>
<dbReference type="Proteomes" id="UP000305887">
    <property type="component" value="Unassembled WGS sequence"/>
</dbReference>
<organism evidence="3 4">
    <name type="scientific">Rubellimicrobium rubrum</name>
    <dbReference type="NCBI Taxonomy" id="2585369"/>
    <lineage>
        <taxon>Bacteria</taxon>
        <taxon>Pseudomonadati</taxon>
        <taxon>Pseudomonadota</taxon>
        <taxon>Alphaproteobacteria</taxon>
        <taxon>Rhodobacterales</taxon>
        <taxon>Roseobacteraceae</taxon>
        <taxon>Rubellimicrobium</taxon>
    </lineage>
</organism>
<dbReference type="RefSeq" id="WP_139078004.1">
    <property type="nucleotide sequence ID" value="NZ_VDFU01000021.1"/>
</dbReference>
<evidence type="ECO:0000259" key="2">
    <source>
        <dbReference type="SMART" id="SM00014"/>
    </source>
</evidence>
<name>A0A5C4MTB9_9RHOB</name>
<dbReference type="SMART" id="SM00014">
    <property type="entry name" value="acidPPc"/>
    <property type="match status" value="1"/>
</dbReference>
<keyword evidence="4" id="KW-1185">Reference proteome</keyword>
<keyword evidence="1" id="KW-0472">Membrane</keyword>
<dbReference type="OrthoDB" id="9801622at2"/>
<feature type="transmembrane region" description="Helical" evidence="1">
    <location>
        <begin position="113"/>
        <end position="134"/>
    </location>
</feature>
<dbReference type="PANTHER" id="PTHR14969">
    <property type="entry name" value="SPHINGOSINE-1-PHOSPHATE PHOSPHOHYDROLASE"/>
    <property type="match status" value="1"/>
</dbReference>
<keyword evidence="1" id="KW-0812">Transmembrane</keyword>
<dbReference type="InterPro" id="IPR000326">
    <property type="entry name" value="PAP2/HPO"/>
</dbReference>
<comment type="caution">
    <text evidence="3">The sequence shown here is derived from an EMBL/GenBank/DDBJ whole genome shotgun (WGS) entry which is preliminary data.</text>
</comment>
<dbReference type="SUPFAM" id="SSF48317">
    <property type="entry name" value="Acid phosphatase/Vanadium-dependent haloperoxidase"/>
    <property type="match status" value="1"/>
</dbReference>
<reference evidence="3 4" key="1">
    <citation type="submission" date="2019-06" db="EMBL/GenBank/DDBJ databases">
        <title>YIM 131921 draft genome.</title>
        <authorList>
            <person name="Jiang L."/>
        </authorList>
    </citation>
    <scope>NUCLEOTIDE SEQUENCE [LARGE SCALE GENOMIC DNA]</scope>
    <source>
        <strain evidence="3 4">YIM 131921</strain>
    </source>
</reference>
<proteinExistence type="predicted"/>
<feature type="transmembrane region" description="Helical" evidence="1">
    <location>
        <begin position="84"/>
        <end position="106"/>
    </location>
</feature>
<dbReference type="InterPro" id="IPR036938">
    <property type="entry name" value="PAP2/HPO_sf"/>
</dbReference>
<dbReference type="Gene3D" id="1.20.144.10">
    <property type="entry name" value="Phosphatidic acid phosphatase type 2/haloperoxidase"/>
    <property type="match status" value="2"/>
</dbReference>
<accession>A0A5C4MTB9</accession>
<evidence type="ECO:0000313" key="4">
    <source>
        <dbReference type="Proteomes" id="UP000305887"/>
    </source>
</evidence>
<dbReference type="PANTHER" id="PTHR14969:SF13">
    <property type="entry name" value="AT30094P"/>
    <property type="match status" value="1"/>
</dbReference>
<feature type="domain" description="Phosphatidic acid phosphatase type 2/haloperoxidase" evidence="2">
    <location>
        <begin position="110"/>
        <end position="226"/>
    </location>
</feature>
<dbReference type="CDD" id="cd03392">
    <property type="entry name" value="PAP2_like_2"/>
    <property type="match status" value="1"/>
</dbReference>
<sequence>MRSPLKPPRSATGLRPLLALAESRTLLFVLLTATALWSFVGLAGEVSEGETHAFDETLLLAFRSSTDLSDPIGPPVVETAVRDITALGGVTVLTFVTLSVMGALALRRHGRSALFLGVAVAGGQALSHLSKAYFDRPRPDLVSHGTEYVSTSFPSGHSVMAAVTWLTLAVMLARAEPKRRMKAYWIVLATLVTSAVGVSRVYLGVHWPSDVLAGWTLGAGWAFLCLLVARWLDRKGSIEPERDEGNG</sequence>
<dbReference type="EMBL" id="VDFU01000021">
    <property type="protein sequence ID" value="TNC47903.1"/>
    <property type="molecule type" value="Genomic_DNA"/>
</dbReference>